<keyword evidence="1" id="KW-0812">Transmembrane</keyword>
<evidence type="ECO:0000313" key="2">
    <source>
        <dbReference type="EMBL" id="CAK7894106.1"/>
    </source>
</evidence>
<name>A0ABP0E6G9_9ASCO</name>
<reference evidence="2 3" key="1">
    <citation type="submission" date="2024-01" db="EMBL/GenBank/DDBJ databases">
        <authorList>
            <consortium name="Genoscope - CEA"/>
            <person name="William W."/>
        </authorList>
    </citation>
    <scope>NUCLEOTIDE SEQUENCE [LARGE SCALE GENOMIC DNA]</scope>
    <source>
        <strain evidence="2 3">29B2s-10</strain>
    </source>
</reference>
<dbReference type="Proteomes" id="UP001497600">
    <property type="component" value="Chromosome A"/>
</dbReference>
<keyword evidence="1" id="KW-1133">Transmembrane helix</keyword>
<dbReference type="EMBL" id="OZ004253">
    <property type="protein sequence ID" value="CAK7894106.1"/>
    <property type="molecule type" value="Genomic_DNA"/>
</dbReference>
<keyword evidence="1" id="KW-0472">Membrane</keyword>
<evidence type="ECO:0000256" key="1">
    <source>
        <dbReference type="SAM" id="Phobius"/>
    </source>
</evidence>
<dbReference type="InterPro" id="IPR021848">
    <property type="entry name" value="HODM_asu-like"/>
</dbReference>
<evidence type="ECO:0000313" key="3">
    <source>
        <dbReference type="Proteomes" id="UP001497600"/>
    </source>
</evidence>
<protein>
    <submittedName>
        <fullName evidence="2">Uncharacterized protein</fullName>
    </submittedName>
</protein>
<keyword evidence="3" id="KW-1185">Reference proteome</keyword>
<feature type="transmembrane region" description="Helical" evidence="1">
    <location>
        <begin position="6"/>
        <end position="26"/>
    </location>
</feature>
<gene>
    <name evidence="2" type="ORF">CAAN4_A10946</name>
</gene>
<proteinExistence type="predicted"/>
<dbReference type="Pfam" id="PF11927">
    <property type="entry name" value="HODM_asu-like"/>
    <property type="match status" value="1"/>
</dbReference>
<organism evidence="2 3">
    <name type="scientific">[Candida] anglica</name>
    <dbReference type="NCBI Taxonomy" id="148631"/>
    <lineage>
        <taxon>Eukaryota</taxon>
        <taxon>Fungi</taxon>
        <taxon>Dikarya</taxon>
        <taxon>Ascomycota</taxon>
        <taxon>Saccharomycotina</taxon>
        <taxon>Pichiomycetes</taxon>
        <taxon>Debaryomycetaceae</taxon>
        <taxon>Kurtzmaniella</taxon>
    </lineage>
</organism>
<sequence length="366" mass="42248">MIAMESLTGILLPCIIALYVAAWLYLRKIFLNQTSVPLQNEPTTIEAIGEDFDWEKAEPRPIRPFKGKKIYKINMGISNLAQTPEDWLLIENSYLKSIEIRKSVTTEFPKNTVYVHNSPETHLAVREFYDKVLKYMCERYPQYFAITEKGHVHNKITSTTLPIASETDPRDLILSLAANIEEDFLILMKDNPSDPDEEYKSRASLTGFPAGFDPSEGHNKPISFIHSPVPQYESKLKLSMGKFFNRLESKDLWCRHNWSIQTHKARFSLANNHAYEGQKVEQLKYEDIDFEEGAFLRVERQILTRLPHSRANIMTVRTFLTPLKQIKEEGLSNELCDAIDGLPDDVAFYKKRGAWGEAVKQYLREP</sequence>
<accession>A0ABP0E6G9</accession>